<accession>A0A1U7JI32</accession>
<dbReference type="STRING" id="197461.A3843_08335"/>
<dbReference type="Proteomes" id="UP000185783">
    <property type="component" value="Unassembled WGS sequence"/>
</dbReference>
<evidence type="ECO:0008006" key="3">
    <source>
        <dbReference type="Google" id="ProtNLM"/>
    </source>
</evidence>
<comment type="caution">
    <text evidence="1">The sequence shown here is derived from an EMBL/GenBank/DDBJ whole genome shotgun (WGS) entry which is preliminary data.</text>
</comment>
<evidence type="ECO:0000313" key="1">
    <source>
        <dbReference type="EMBL" id="OKL44389.1"/>
    </source>
</evidence>
<proteinExistence type="predicted"/>
<keyword evidence="2" id="KW-1185">Reference proteome</keyword>
<gene>
    <name evidence="1" type="ORF">A3843_08335</name>
</gene>
<dbReference type="EMBL" id="LVVZ01000014">
    <property type="protein sequence ID" value="OKL44389.1"/>
    <property type="molecule type" value="Genomic_DNA"/>
</dbReference>
<dbReference type="RefSeq" id="WP_028480602.1">
    <property type="nucleotide sequence ID" value="NZ_LVVZ01000014.1"/>
</dbReference>
<dbReference type="OrthoDB" id="7866236at2"/>
<name>A0A1U7JI32_9HYPH</name>
<protein>
    <recommendedName>
        <fullName evidence="3">GcrA cell cycle regulator</fullName>
    </recommendedName>
</protein>
<organism evidence="1 2">
    <name type="scientific">Pseudovibrio exalbescens</name>
    <dbReference type="NCBI Taxonomy" id="197461"/>
    <lineage>
        <taxon>Bacteria</taxon>
        <taxon>Pseudomonadati</taxon>
        <taxon>Pseudomonadota</taxon>
        <taxon>Alphaproteobacteria</taxon>
        <taxon>Hyphomicrobiales</taxon>
        <taxon>Stappiaceae</taxon>
        <taxon>Pseudovibrio</taxon>
    </lineage>
</organism>
<dbReference type="AlphaFoldDB" id="A0A1U7JI32"/>
<sequence length="68" mass="7710">MTALTMPRPGQCKWTEGDSGNYTFPCTNSNEGGSYCAYHRTIVYETPEQRKARASQTKFVPYNRRLAA</sequence>
<evidence type="ECO:0000313" key="2">
    <source>
        <dbReference type="Proteomes" id="UP000185783"/>
    </source>
</evidence>
<reference evidence="1 2" key="1">
    <citation type="submission" date="2016-03" db="EMBL/GenBank/DDBJ databases">
        <title>Genome sequence of Nesiotobacter sp. nov., a moderately halophilic alphaproteobacterium isolated from the Yellow Sea, China.</title>
        <authorList>
            <person name="Zhang G."/>
            <person name="Zhang R."/>
        </authorList>
    </citation>
    <scope>NUCLEOTIDE SEQUENCE [LARGE SCALE GENOMIC DNA]</scope>
    <source>
        <strain evidence="1 2">WB1-6</strain>
    </source>
</reference>